<proteinExistence type="predicted"/>
<keyword evidence="1" id="KW-0614">Plasmid</keyword>
<accession>A0A075MDV2</accession>
<protein>
    <submittedName>
        <fullName evidence="1">Uncharacterized protein</fullName>
    </submittedName>
</protein>
<dbReference type="AlphaFoldDB" id="A0A075MDV2"/>
<evidence type="ECO:0000313" key="1">
    <source>
        <dbReference type="EMBL" id="AIF79248.1"/>
    </source>
</evidence>
<name>A0A075MDV2_ECOLX</name>
<dbReference type="EMBL" id="KJ484640">
    <property type="protein sequence ID" value="AIF79248.1"/>
    <property type="molecule type" value="Genomic_DNA"/>
</dbReference>
<geneLocation type="plasmid" evidence="1">
    <name>pL2-87</name>
</geneLocation>
<organism evidence="1">
    <name type="scientific">Escherichia coli</name>
    <dbReference type="NCBI Taxonomy" id="562"/>
    <lineage>
        <taxon>Bacteria</taxon>
        <taxon>Pseudomonadati</taxon>
        <taxon>Pseudomonadota</taxon>
        <taxon>Gammaproteobacteria</taxon>
        <taxon>Enterobacterales</taxon>
        <taxon>Enterobacteriaceae</taxon>
        <taxon>Escherichia</taxon>
    </lineage>
</organism>
<sequence length="127" mass="14881">MMKIHRISPEMLITLIHAHLAGKTDSTAKEEHRLLRRFLRDDDGRLAGVLLNIAGILQFNRELSARHNYPATPLTEFSLRKRGKQLHLCLCSLRFFYIPPVFIQNKRRKSIVVHLNKITYKQTHSIR</sequence>
<reference evidence="1" key="1">
    <citation type="journal article" date="2014" name="J. Antimicrob. Chemother.">
        <title>Nucleotide sequences of 16 transmissible plasmids identified in nine multidrug-resistant Escherichia coli isolates expressing an ESBL phenotype isolated from food-producing animals and healthy humans.</title>
        <authorList>
            <person name="Wang J."/>
            <person name="Stephan R."/>
            <person name="Power K."/>
            <person name="Yan Q."/>
            <person name="Hachler H."/>
            <person name="Fanning S."/>
        </authorList>
    </citation>
    <scope>NUCLEOTIDE SEQUENCE</scope>
    <source>
        <strain evidence="1">Lamb-2</strain>
        <plasmid evidence="1">pL2-87</plasmid>
    </source>
</reference>